<evidence type="ECO:0000313" key="2">
    <source>
        <dbReference type="Proteomes" id="UP000593725"/>
    </source>
</evidence>
<protein>
    <submittedName>
        <fullName evidence="1">Uncharacterized protein</fullName>
    </submittedName>
</protein>
<sequence length="64" mass="7448">MSKLISNHVLRATESNMLKNDCPLNCNKQYCTDCQFREKSSKVTQNKKTIITPSPEVYGRDLYY</sequence>
<keyword evidence="2" id="KW-1185">Reference proteome</keyword>
<dbReference type="EMBL" id="MT774404">
    <property type="protein sequence ID" value="QOR59940.1"/>
    <property type="molecule type" value="Genomic_DNA"/>
</dbReference>
<dbReference type="RefSeq" id="YP_010112913.1">
    <property type="nucleotide sequence ID" value="NC_055897.1"/>
</dbReference>
<evidence type="ECO:0000313" key="1">
    <source>
        <dbReference type="EMBL" id="QOR59940.1"/>
    </source>
</evidence>
<dbReference type="Proteomes" id="UP000593725">
    <property type="component" value="Segment"/>
</dbReference>
<accession>A0A7M1S385</accession>
<proteinExistence type="predicted"/>
<dbReference type="GeneID" id="65131405"/>
<reference evidence="1 2" key="1">
    <citation type="submission" date="2020-07" db="EMBL/GenBank/DDBJ databases">
        <title>Taxonomic proposal: Crassvirales, a new order of highly abundant and diverse bacterial viruses.</title>
        <authorList>
            <person name="Shkoporov A.N."/>
            <person name="Stockdale S.R."/>
            <person name="Guerin E."/>
            <person name="Ross R.P."/>
            <person name="Hill C."/>
        </authorList>
    </citation>
    <scope>NUCLEOTIDE SEQUENCE [LARGE SCALE GENOMIC DNA]</scope>
</reference>
<organism evidence="1 2">
    <name type="scientific">uncultured phage cr114_1</name>
    <dbReference type="NCBI Taxonomy" id="2772088"/>
    <lineage>
        <taxon>Viruses</taxon>
        <taxon>Duplodnaviria</taxon>
        <taxon>Heunggongvirae</taxon>
        <taxon>Uroviricota</taxon>
        <taxon>Caudoviricetes</taxon>
        <taxon>Crassvirales</taxon>
        <taxon>Suoliviridae</taxon>
        <taxon>Uncouvirinae</taxon>
        <taxon>Aurodevirus</taxon>
        <taxon>Aurodevirus intestinalis</taxon>
    </lineage>
</organism>
<dbReference type="KEGG" id="vg:65131405"/>
<name>A0A7M1S385_9CAUD</name>